<sequence length="97" mass="10931">MPILFLAELFPGQNQTIRKDAIMQQAISWHSIKTGVTEQQAPNHIDYMHVSETRNQQHNLVEGSIEKRIKGHCVEEQKHRLARLTTVTAECVAGGEG</sequence>
<dbReference type="EMBL" id="JAWDGP010000077">
    <property type="protein sequence ID" value="KAK3803933.1"/>
    <property type="molecule type" value="Genomic_DNA"/>
</dbReference>
<gene>
    <name evidence="1" type="ORF">RRG08_059797</name>
</gene>
<accession>A0AAE1BCT0</accession>
<evidence type="ECO:0000313" key="1">
    <source>
        <dbReference type="EMBL" id="KAK3803933.1"/>
    </source>
</evidence>
<protein>
    <submittedName>
        <fullName evidence="1">Uncharacterized protein</fullName>
    </submittedName>
</protein>
<evidence type="ECO:0000313" key="2">
    <source>
        <dbReference type="Proteomes" id="UP001283361"/>
    </source>
</evidence>
<dbReference type="Proteomes" id="UP001283361">
    <property type="component" value="Unassembled WGS sequence"/>
</dbReference>
<comment type="caution">
    <text evidence="1">The sequence shown here is derived from an EMBL/GenBank/DDBJ whole genome shotgun (WGS) entry which is preliminary data.</text>
</comment>
<keyword evidence="2" id="KW-1185">Reference proteome</keyword>
<proteinExistence type="predicted"/>
<reference evidence="1" key="1">
    <citation type="journal article" date="2023" name="G3 (Bethesda)">
        <title>A reference genome for the long-term kleptoplast-retaining sea slug Elysia crispata morphotype clarki.</title>
        <authorList>
            <person name="Eastman K.E."/>
            <person name="Pendleton A.L."/>
            <person name="Shaikh M.A."/>
            <person name="Suttiyut T."/>
            <person name="Ogas R."/>
            <person name="Tomko P."/>
            <person name="Gavelis G."/>
            <person name="Widhalm J.R."/>
            <person name="Wisecaver J.H."/>
        </authorList>
    </citation>
    <scope>NUCLEOTIDE SEQUENCE</scope>
    <source>
        <strain evidence="1">ECLA1</strain>
    </source>
</reference>
<dbReference type="AlphaFoldDB" id="A0AAE1BCT0"/>
<organism evidence="1 2">
    <name type="scientific">Elysia crispata</name>
    <name type="common">lettuce slug</name>
    <dbReference type="NCBI Taxonomy" id="231223"/>
    <lineage>
        <taxon>Eukaryota</taxon>
        <taxon>Metazoa</taxon>
        <taxon>Spiralia</taxon>
        <taxon>Lophotrochozoa</taxon>
        <taxon>Mollusca</taxon>
        <taxon>Gastropoda</taxon>
        <taxon>Heterobranchia</taxon>
        <taxon>Euthyneura</taxon>
        <taxon>Panpulmonata</taxon>
        <taxon>Sacoglossa</taxon>
        <taxon>Placobranchoidea</taxon>
        <taxon>Plakobranchidae</taxon>
        <taxon>Elysia</taxon>
    </lineage>
</organism>
<name>A0AAE1BCT0_9GAST</name>